<feature type="domain" description="Xylose isomerase-like TIM barrel" evidence="1">
    <location>
        <begin position="21"/>
        <end position="270"/>
    </location>
</feature>
<reference evidence="2 3" key="1">
    <citation type="submission" date="2013-08" db="EMBL/GenBank/DDBJ databases">
        <title>draft genome of Halomonas huanghegensis, strain BJGMM-B45T.</title>
        <authorList>
            <person name="Miao C."/>
            <person name="Wan Y."/>
            <person name="Jin W."/>
        </authorList>
    </citation>
    <scope>NUCLEOTIDE SEQUENCE [LARGE SCALE GENOMIC DNA]</scope>
    <source>
        <strain evidence="2 3">BJGMM-B45</strain>
    </source>
</reference>
<evidence type="ECO:0000313" key="2">
    <source>
        <dbReference type="EMBL" id="ERL50496.1"/>
    </source>
</evidence>
<keyword evidence="3" id="KW-1185">Reference proteome</keyword>
<proteinExistence type="predicted"/>
<dbReference type="InterPro" id="IPR036237">
    <property type="entry name" value="Xyl_isomerase-like_sf"/>
</dbReference>
<dbReference type="Proteomes" id="UP000019113">
    <property type="component" value="Unassembled WGS sequence"/>
</dbReference>
<dbReference type="PATRIC" id="fig|1178482.3.peg.3600"/>
<accession>W1N5P1</accession>
<dbReference type="SUPFAM" id="SSF51658">
    <property type="entry name" value="Xylose isomerase-like"/>
    <property type="match status" value="1"/>
</dbReference>
<dbReference type="EMBL" id="AVBC01000039">
    <property type="protein sequence ID" value="ERL50496.1"/>
    <property type="molecule type" value="Genomic_DNA"/>
</dbReference>
<dbReference type="Gene3D" id="3.20.20.150">
    <property type="entry name" value="Divalent-metal-dependent TIM barrel enzymes"/>
    <property type="match status" value="1"/>
</dbReference>
<dbReference type="eggNOG" id="COG1082">
    <property type="taxonomic scope" value="Bacteria"/>
</dbReference>
<dbReference type="RefSeq" id="WP_021820547.1">
    <property type="nucleotide sequence ID" value="NZ_AVBC01000039.1"/>
</dbReference>
<dbReference type="KEGG" id="hhu:AR456_06450"/>
<dbReference type="AlphaFoldDB" id="W1N5P1"/>
<comment type="caution">
    <text evidence="2">The sequence shown here is derived from an EMBL/GenBank/DDBJ whole genome shotgun (WGS) entry which is preliminary data.</text>
</comment>
<evidence type="ECO:0000313" key="3">
    <source>
        <dbReference type="Proteomes" id="UP000019113"/>
    </source>
</evidence>
<sequence length="276" mass="30596">MSLVSVSTAAYDGYGFDVILASLARCGVRNVEIAFIEGYVEAFTDEDLSKRYAAELREEMQRHGQQCHYFSGHIDLGQQDAPQRLEARCRFAAELGAKHVITNAASLTVSEQFLAHAGELAAIAGHHGVRILLENPGNRDPNLLDRAAHIEPLLAQLDSDVFGINFDVGNLLSHCPDLDPLADGLQALSQADHFHIKPCRVVPDGYDFTPLGEGDIDDACLVRHLDARNVPFSLELPFRLHRDLDAQPWRDNSPLTLDHIERQLKQSLAWMSDILS</sequence>
<dbReference type="OrthoDB" id="7914296at2"/>
<name>W1N5P1_9GAMM</name>
<organism evidence="2 3">
    <name type="scientific">Halomonas huangheensis</name>
    <dbReference type="NCBI Taxonomy" id="1178482"/>
    <lineage>
        <taxon>Bacteria</taxon>
        <taxon>Pseudomonadati</taxon>
        <taxon>Pseudomonadota</taxon>
        <taxon>Gammaproteobacteria</taxon>
        <taxon>Oceanospirillales</taxon>
        <taxon>Halomonadaceae</taxon>
        <taxon>Halomonas</taxon>
    </lineage>
</organism>
<dbReference type="InterPro" id="IPR050312">
    <property type="entry name" value="IolE/XylAMocC-like"/>
</dbReference>
<gene>
    <name evidence="2" type="ORF">BJB45_05050</name>
</gene>
<dbReference type="Pfam" id="PF01261">
    <property type="entry name" value="AP_endonuc_2"/>
    <property type="match status" value="1"/>
</dbReference>
<dbReference type="PANTHER" id="PTHR12110">
    <property type="entry name" value="HYDROXYPYRUVATE ISOMERASE"/>
    <property type="match status" value="1"/>
</dbReference>
<evidence type="ECO:0000259" key="1">
    <source>
        <dbReference type="Pfam" id="PF01261"/>
    </source>
</evidence>
<dbReference type="STRING" id="1178482.AR456_06450"/>
<protein>
    <recommendedName>
        <fullName evidence="1">Xylose isomerase-like TIM barrel domain-containing protein</fullName>
    </recommendedName>
</protein>
<dbReference type="InterPro" id="IPR013022">
    <property type="entry name" value="Xyl_isomerase-like_TIM-brl"/>
</dbReference>